<evidence type="ECO:0000313" key="2">
    <source>
        <dbReference type="EMBL" id="AKM70259.1"/>
    </source>
</evidence>
<reference evidence="2" key="1">
    <citation type="submission" date="2015-01" db="EMBL/GenBank/DDBJ databases">
        <title>Mitochondrial genomes reveal the phylogenetics of aphids.</title>
        <authorList>
            <person name="Wang Y."/>
            <person name="Chen J."/>
            <person name="Jiang L.-Y."/>
            <person name="Qiao G.-X."/>
        </authorList>
    </citation>
    <scope>NUCLEOTIDE SEQUENCE</scope>
</reference>
<protein>
    <submittedName>
        <fullName evidence="2">NADH dehydrogenase subunit 6</fullName>
    </submittedName>
</protein>
<sequence length="164" mass="19723">MMKIIILLNIMFSIILLMMKSPLKSNLIILSQSLLLTLVINLMNKTSWISFMLFILYMSGLMIIFLYISSIAFNESFKNKINYKLIYMFIIMTMLTINMNKNIIFENFNYENNLIFEDNFYFINMFILPNNLMIYFIMMILFFMLISIIWMLKMNKGPIRQKNN</sequence>
<accession>A0A1L1YND2</accession>
<evidence type="ECO:0000256" key="1">
    <source>
        <dbReference type="SAM" id="Phobius"/>
    </source>
</evidence>
<feature type="transmembrane region" description="Helical" evidence="1">
    <location>
        <begin position="85"/>
        <end position="104"/>
    </location>
</feature>
<geneLocation type="mitochondrion" evidence="2"/>
<feature type="transmembrane region" description="Helical" evidence="1">
    <location>
        <begin position="49"/>
        <end position="73"/>
    </location>
</feature>
<keyword evidence="2" id="KW-0496">Mitochondrion</keyword>
<name>A0A1L1YND2_9HEMI</name>
<keyword evidence="1" id="KW-1133">Transmembrane helix</keyword>
<proteinExistence type="predicted"/>
<keyword evidence="1" id="KW-0812">Transmembrane</keyword>
<keyword evidence="1" id="KW-0472">Membrane</keyword>
<organism evidence="2">
    <name type="scientific">Aiceona himalaica</name>
    <dbReference type="NCBI Taxonomy" id="1064607"/>
    <lineage>
        <taxon>Eukaryota</taxon>
        <taxon>Metazoa</taxon>
        <taxon>Ecdysozoa</taxon>
        <taxon>Arthropoda</taxon>
        <taxon>Hexapoda</taxon>
        <taxon>Insecta</taxon>
        <taxon>Pterygota</taxon>
        <taxon>Neoptera</taxon>
        <taxon>Paraneoptera</taxon>
        <taxon>Hemiptera</taxon>
        <taxon>Sternorrhyncha</taxon>
        <taxon>Aphidomorpha</taxon>
        <taxon>Aphidoidea</taxon>
        <taxon>Aphididae</taxon>
        <taxon>Aiceona</taxon>
    </lineage>
</organism>
<gene>
    <name evidence="2" type="primary">nad6</name>
</gene>
<dbReference type="AlphaFoldDB" id="A0A1L1YND2"/>
<feature type="transmembrane region" description="Helical" evidence="1">
    <location>
        <begin position="132"/>
        <end position="152"/>
    </location>
</feature>
<dbReference type="EMBL" id="KP722590">
    <property type="protein sequence ID" value="AKM70259.1"/>
    <property type="molecule type" value="Genomic_DNA"/>
</dbReference>